<keyword evidence="9" id="KW-1185">Reference proteome</keyword>
<reference evidence="8" key="1">
    <citation type="submission" date="2022-12" db="EMBL/GenBank/DDBJ databases">
        <title>Draft genome assemblies for two species of Escallonia (Escalloniales).</title>
        <authorList>
            <person name="Chanderbali A."/>
            <person name="Dervinis C."/>
            <person name="Anghel I."/>
            <person name="Soltis D."/>
            <person name="Soltis P."/>
            <person name="Zapata F."/>
        </authorList>
    </citation>
    <scope>NUCLEOTIDE SEQUENCE</scope>
    <source>
        <strain evidence="8">UCBG64.0493</strain>
        <tissue evidence="8">Leaf</tissue>
    </source>
</reference>
<organism evidence="8 9">
    <name type="scientific">Escallonia herrerae</name>
    <dbReference type="NCBI Taxonomy" id="1293975"/>
    <lineage>
        <taxon>Eukaryota</taxon>
        <taxon>Viridiplantae</taxon>
        <taxon>Streptophyta</taxon>
        <taxon>Embryophyta</taxon>
        <taxon>Tracheophyta</taxon>
        <taxon>Spermatophyta</taxon>
        <taxon>Magnoliopsida</taxon>
        <taxon>eudicotyledons</taxon>
        <taxon>Gunneridae</taxon>
        <taxon>Pentapetalae</taxon>
        <taxon>asterids</taxon>
        <taxon>campanulids</taxon>
        <taxon>Escalloniales</taxon>
        <taxon>Escalloniaceae</taxon>
        <taxon>Escallonia</taxon>
    </lineage>
</organism>
<accession>A0AA89AY60</accession>
<dbReference type="GO" id="GO:0005886">
    <property type="term" value="C:plasma membrane"/>
    <property type="evidence" value="ECO:0007669"/>
    <property type="project" value="TreeGrafter"/>
</dbReference>
<evidence type="ECO:0000259" key="7">
    <source>
        <dbReference type="PROSITE" id="PS50892"/>
    </source>
</evidence>
<dbReference type="InterPro" id="IPR036322">
    <property type="entry name" value="WD40_repeat_dom_sf"/>
</dbReference>
<feature type="region of interest" description="Disordered" evidence="6">
    <location>
        <begin position="694"/>
        <end position="715"/>
    </location>
</feature>
<dbReference type="Proteomes" id="UP001188597">
    <property type="component" value="Unassembled WGS sequence"/>
</dbReference>
<feature type="compositionally biased region" description="Basic and acidic residues" evidence="6">
    <location>
        <begin position="879"/>
        <end position="891"/>
    </location>
</feature>
<feature type="region of interest" description="Disordered" evidence="6">
    <location>
        <begin position="868"/>
        <end position="898"/>
    </location>
</feature>
<evidence type="ECO:0000256" key="6">
    <source>
        <dbReference type="SAM" id="MobiDB-lite"/>
    </source>
</evidence>
<dbReference type="Gene3D" id="2.130.10.10">
    <property type="entry name" value="YVTN repeat-like/Quinoprotein amine dehydrogenase"/>
    <property type="match status" value="2"/>
</dbReference>
<dbReference type="EMBL" id="JAVXUP010000905">
    <property type="protein sequence ID" value="KAK3019018.1"/>
    <property type="molecule type" value="Genomic_DNA"/>
</dbReference>
<comment type="subcellular location">
    <subcellularLocation>
        <location evidence="1">Cytoplasm</location>
    </subcellularLocation>
</comment>
<dbReference type="PANTHER" id="PTHR10241">
    <property type="entry name" value="LETHAL 2 GIANT LARVAE PROTEIN"/>
    <property type="match status" value="1"/>
</dbReference>
<dbReference type="InterPro" id="IPR001680">
    <property type="entry name" value="WD40_rpt"/>
</dbReference>
<dbReference type="SUPFAM" id="SSF58038">
    <property type="entry name" value="SNARE fusion complex"/>
    <property type="match status" value="1"/>
</dbReference>
<dbReference type="GO" id="GO:0019905">
    <property type="term" value="F:syntaxin binding"/>
    <property type="evidence" value="ECO:0007669"/>
    <property type="project" value="TreeGrafter"/>
</dbReference>
<dbReference type="AlphaFoldDB" id="A0AA89AY60"/>
<dbReference type="GO" id="GO:0005737">
    <property type="term" value="C:cytoplasm"/>
    <property type="evidence" value="ECO:0007669"/>
    <property type="project" value="UniProtKB-SubCell"/>
</dbReference>
<dbReference type="PROSITE" id="PS50892">
    <property type="entry name" value="V_SNARE"/>
    <property type="match status" value="1"/>
</dbReference>
<evidence type="ECO:0000313" key="9">
    <source>
        <dbReference type="Proteomes" id="UP001188597"/>
    </source>
</evidence>
<dbReference type="SUPFAM" id="SSF50978">
    <property type="entry name" value="WD40 repeat-like"/>
    <property type="match status" value="1"/>
</dbReference>
<proteinExistence type="inferred from homology"/>
<keyword evidence="4" id="KW-0963">Cytoplasm</keyword>
<dbReference type="InterPro" id="IPR042855">
    <property type="entry name" value="V_SNARE_CC"/>
</dbReference>
<dbReference type="GO" id="GO:0045159">
    <property type="term" value="F:myosin II binding"/>
    <property type="evidence" value="ECO:0007669"/>
    <property type="project" value="TreeGrafter"/>
</dbReference>
<keyword evidence="5" id="KW-0175">Coiled coil</keyword>
<comment type="similarity">
    <text evidence="2">Belongs to the WD repeat L(2)GL family.</text>
</comment>
<sequence>DGRIKVIGGDNIEGLLISPKQLPHKYLEFLLNQGYLVSISNDDDIQVWDLENRCIACSLQWESNITAFSVVQGSHFMYVGDEYGSLSVLKFEAEDGQLLLLPYFVSASSLSEAAGLSFLDHQPIVGVLPQPCSSGNRQDTKVISPFVARVLIAYANGLIILWDIVEARAVIIRGDKVLEVKDAVADIPSGVIACVPDDTSEQNLEEKEISALCWASCSGSILAVGYIDGDILFWRTSTPVSNKGQRSESLCNSVVKLQLSSAQKRIPVIVLQWSANSKSQTDGDGQLFIYGGDEIGSDEVLTVLSLEWSSGMETLTCLHRMDLTLSGSFADMILLPTSGATMDNENAALFVLTNPGQLHFLDRDSFSAFAPQQEKKASICPAEYPLFVPTVAPTMNVAKLSLVSPTGDNSSKALLEIATQTKCGSTQSLAGSTKWPLTGGVANQLSSAEDYTVERVYVAGYNDGSVRIWDATNPVLSLLCVLESEFKGIEVAGSSASVLTLDFCPFTLCLVVGNECGLVRLYNLGRPEETSFPFITETKVEVHSLPQEKGFNCRAVFGLRSAPVKALEFASDGAKLAVGYECGSVAVLDTRSLSVSFLSNFVSKPSSPVISITWKAFMLGNDDIKILKQSKTTDNPAEEFMFVLTQDARVYVVDGGSGNVVNSQPMRLKKDSNLISMYDTTFVSELFDQKQPEQSTREGAARIEPSQDINSSGIDPHETEYHSVVEYMQSQGSLRDSLVLFCCKDELRLYCAKSVVQGDNKYICKVKLGKSCCWTTTFKKEEKVSGLVLLYQTGAIEVRSLPDLELVEETSLMSILRWNFKANMDRTMSSMDNAAATAAISFSSNQKKKQGIAPGILDDIEIDEPVSTGSASVHAVQNNEREKRTERERLFGGEGDDEKPRLRTREEIIATYRKAGDASSVAGQARNKLLERQEKLEKISQRTEELRNGAEDFASLANELVKTLERRKWWQI</sequence>
<dbReference type="PANTHER" id="PTHR10241:SF25">
    <property type="entry name" value="TOMOSYN, ISOFORM C"/>
    <property type="match status" value="1"/>
</dbReference>
<feature type="non-terminal residue" evidence="8">
    <location>
        <position position="972"/>
    </location>
</feature>
<comment type="caution">
    <text evidence="8">The sequence shown here is derived from an EMBL/GenBank/DDBJ whole genome shotgun (WGS) entry which is preliminary data.</text>
</comment>
<dbReference type="InterPro" id="IPR015943">
    <property type="entry name" value="WD40/YVTN_repeat-like_dom_sf"/>
</dbReference>
<evidence type="ECO:0000256" key="4">
    <source>
        <dbReference type="ARBA" id="ARBA00022490"/>
    </source>
</evidence>
<dbReference type="Gene3D" id="1.20.5.110">
    <property type="match status" value="1"/>
</dbReference>
<keyword evidence="3" id="KW-0268">Exocytosis</keyword>
<dbReference type="GO" id="GO:0006887">
    <property type="term" value="P:exocytosis"/>
    <property type="evidence" value="ECO:0007669"/>
    <property type="project" value="UniProtKB-KW"/>
</dbReference>
<evidence type="ECO:0000256" key="1">
    <source>
        <dbReference type="ARBA" id="ARBA00004496"/>
    </source>
</evidence>
<dbReference type="GO" id="GO:0005096">
    <property type="term" value="F:GTPase activator activity"/>
    <property type="evidence" value="ECO:0007669"/>
    <property type="project" value="TreeGrafter"/>
</dbReference>
<feature type="compositionally biased region" description="Polar residues" evidence="6">
    <location>
        <begin position="868"/>
        <end position="878"/>
    </location>
</feature>
<evidence type="ECO:0000256" key="2">
    <source>
        <dbReference type="ARBA" id="ARBA00008070"/>
    </source>
</evidence>
<dbReference type="SMART" id="SM00320">
    <property type="entry name" value="WD40"/>
    <property type="match status" value="5"/>
</dbReference>
<gene>
    <name evidence="8" type="ORF">RJ639_003626</name>
</gene>
<evidence type="ECO:0000256" key="3">
    <source>
        <dbReference type="ARBA" id="ARBA00022483"/>
    </source>
</evidence>
<name>A0AA89AY60_9ASTE</name>
<dbReference type="CDD" id="cd15873">
    <property type="entry name" value="R-SNARE_STXBP5_6"/>
    <property type="match status" value="1"/>
</dbReference>
<protein>
    <recommendedName>
        <fullName evidence="7">V-SNARE coiled-coil homology domain-containing protein</fullName>
    </recommendedName>
</protein>
<evidence type="ECO:0000256" key="5">
    <source>
        <dbReference type="PROSITE-ProRule" id="PRU00290"/>
    </source>
</evidence>
<evidence type="ECO:0000313" key="8">
    <source>
        <dbReference type="EMBL" id="KAK3019018.1"/>
    </source>
</evidence>
<dbReference type="GO" id="GO:0006893">
    <property type="term" value="P:Golgi to plasma membrane transport"/>
    <property type="evidence" value="ECO:0007669"/>
    <property type="project" value="TreeGrafter"/>
</dbReference>
<feature type="domain" description="V-SNARE coiled-coil homology" evidence="7">
    <location>
        <begin position="907"/>
        <end position="971"/>
    </location>
</feature>